<protein>
    <submittedName>
        <fullName evidence="1">Uncharacterized protein</fullName>
    </submittedName>
</protein>
<evidence type="ECO:0000313" key="2">
    <source>
        <dbReference type="Proteomes" id="UP000248066"/>
    </source>
</evidence>
<dbReference type="EMBL" id="PDOF01000001">
    <property type="protein sequence ID" value="PYZ99095.1"/>
    <property type="molecule type" value="Genomic_DNA"/>
</dbReference>
<sequence length="429" mass="49919">MSLLKPATFTEYTTINVIDSIMGSGKSSWAIQYMNSSPARKKFIYITPFADEVERIISECTYREFVKPSNAETTKLVDIKKLIAEGLDIASTHSLFQRVDAELIELLEIEDYTLILDEVMDVIAPLNEYTKSDLKLLHNEGIIRADENGLVHWDKPDYDSDEGYFTKIRNLAYARNLMMYEDEAGEPVVLYWTFPASTFKCFDDVFLLTYLFHGQVQRAYFDLFKINYKYSSVSEVGGEYMLKEYVDFSKEDREHIKKNINIYHPAKADRKDMNKLGNRRTDFSVSNLRTRHKQSAVKKVIRDNAYNFYRNKCKVPASEVMWTTFKEFTGRGGITPHGLNEGFVQVSSRATNEYKDKTTCIYLANRFLNPVTKQFFGKHGIEVDEELYALSELLQWLFRSQIRDGKPINLYIPSKRMRTLLKEYLGNDM</sequence>
<comment type="caution">
    <text evidence="1">The sequence shown here is derived from an EMBL/GenBank/DDBJ whole genome shotgun (WGS) entry which is preliminary data.</text>
</comment>
<organism evidence="1 2">
    <name type="scientific">Alteribacter lacisalsi</name>
    <dbReference type="NCBI Taxonomy" id="2045244"/>
    <lineage>
        <taxon>Bacteria</taxon>
        <taxon>Bacillati</taxon>
        <taxon>Bacillota</taxon>
        <taxon>Bacilli</taxon>
        <taxon>Bacillales</taxon>
        <taxon>Bacillaceae</taxon>
        <taxon>Alteribacter</taxon>
    </lineage>
</organism>
<accession>A0A2W0HND6</accession>
<reference evidence="1 2" key="1">
    <citation type="submission" date="2017-10" db="EMBL/GenBank/DDBJ databases">
        <title>Bacillus sp. nov., a halophilic bacterium isolated from a Yangshapao Lake.</title>
        <authorList>
            <person name="Wang H."/>
        </authorList>
    </citation>
    <scope>NUCLEOTIDE SEQUENCE [LARGE SCALE GENOMIC DNA]</scope>
    <source>
        <strain evidence="1 2">YSP-3</strain>
    </source>
</reference>
<proteinExistence type="predicted"/>
<dbReference type="Proteomes" id="UP000248066">
    <property type="component" value="Unassembled WGS sequence"/>
</dbReference>
<name>A0A2W0HND6_9BACI</name>
<dbReference type="OrthoDB" id="1898893at2"/>
<dbReference type="RefSeq" id="WP_110519562.1">
    <property type="nucleotide sequence ID" value="NZ_PDOF01000001.1"/>
</dbReference>
<dbReference type="AlphaFoldDB" id="A0A2W0HND6"/>
<gene>
    <name evidence="1" type="ORF">CR205_11210</name>
</gene>
<keyword evidence="2" id="KW-1185">Reference proteome</keyword>
<evidence type="ECO:0000313" key="1">
    <source>
        <dbReference type="EMBL" id="PYZ99095.1"/>
    </source>
</evidence>